<protein>
    <submittedName>
        <fullName evidence="1">Uncharacterized protein</fullName>
    </submittedName>
</protein>
<dbReference type="EnsemblPlants" id="ORUFI02G14450.1">
    <property type="protein sequence ID" value="ORUFI02G14450.1"/>
    <property type="gene ID" value="ORUFI02G14450"/>
</dbReference>
<sequence>MATMRRRWPQPHDDDIFFFVFCLTWYSGSPEFLGQRSSSCEMPVLQGRFHGSGIGQYMVKKGWLHATVDCNASCYVLMLGVDWINGSMVAH</sequence>
<dbReference type="Proteomes" id="UP000008022">
    <property type="component" value="Unassembled WGS sequence"/>
</dbReference>
<organism evidence="1 2">
    <name type="scientific">Oryza rufipogon</name>
    <name type="common">Brownbeard rice</name>
    <name type="synonym">Asian wild rice</name>
    <dbReference type="NCBI Taxonomy" id="4529"/>
    <lineage>
        <taxon>Eukaryota</taxon>
        <taxon>Viridiplantae</taxon>
        <taxon>Streptophyta</taxon>
        <taxon>Embryophyta</taxon>
        <taxon>Tracheophyta</taxon>
        <taxon>Spermatophyta</taxon>
        <taxon>Magnoliopsida</taxon>
        <taxon>Liliopsida</taxon>
        <taxon>Poales</taxon>
        <taxon>Poaceae</taxon>
        <taxon>BOP clade</taxon>
        <taxon>Oryzoideae</taxon>
        <taxon>Oryzeae</taxon>
        <taxon>Oryzinae</taxon>
        <taxon>Oryza</taxon>
    </lineage>
</organism>
<evidence type="ECO:0000313" key="2">
    <source>
        <dbReference type="Proteomes" id="UP000008022"/>
    </source>
</evidence>
<dbReference type="OMA" id="SSSCEMP"/>
<dbReference type="HOGENOM" id="CLU_2458321_0_0_1"/>
<name>A0A0E0NDU0_ORYRU</name>
<keyword evidence="2" id="KW-1185">Reference proteome</keyword>
<dbReference type="AlphaFoldDB" id="A0A0E0NDU0"/>
<accession>A0A0E0NDU0</accession>
<dbReference type="Gramene" id="ORUFI02G14450.1">
    <property type="protein sequence ID" value="ORUFI02G14450.1"/>
    <property type="gene ID" value="ORUFI02G14450"/>
</dbReference>
<reference evidence="2" key="1">
    <citation type="submission" date="2013-06" db="EMBL/GenBank/DDBJ databases">
        <authorList>
            <person name="Zhao Q."/>
        </authorList>
    </citation>
    <scope>NUCLEOTIDE SEQUENCE</scope>
    <source>
        <strain evidence="2">cv. W1943</strain>
    </source>
</reference>
<reference evidence="1" key="2">
    <citation type="submission" date="2015-06" db="UniProtKB">
        <authorList>
            <consortium name="EnsemblPlants"/>
        </authorList>
    </citation>
    <scope>IDENTIFICATION</scope>
</reference>
<evidence type="ECO:0000313" key="1">
    <source>
        <dbReference type="EnsemblPlants" id="ORUFI02G14450.1"/>
    </source>
</evidence>
<proteinExistence type="predicted"/>